<feature type="domain" description="Retrovirus-related Pol polyprotein from transposon TNT 1-94-like beta-barrel" evidence="1">
    <location>
        <begin position="127"/>
        <end position="178"/>
    </location>
</feature>
<organism evidence="2">
    <name type="scientific">Solanum chacoense</name>
    <name type="common">Chaco potato</name>
    <dbReference type="NCBI Taxonomy" id="4108"/>
    <lineage>
        <taxon>Eukaryota</taxon>
        <taxon>Viridiplantae</taxon>
        <taxon>Streptophyta</taxon>
        <taxon>Embryophyta</taxon>
        <taxon>Tracheophyta</taxon>
        <taxon>Spermatophyta</taxon>
        <taxon>Magnoliopsida</taxon>
        <taxon>eudicotyledons</taxon>
        <taxon>Gunneridae</taxon>
        <taxon>Pentapetalae</taxon>
        <taxon>asterids</taxon>
        <taxon>lamiids</taxon>
        <taxon>Solanales</taxon>
        <taxon>Solanaceae</taxon>
        <taxon>Solanoideae</taxon>
        <taxon>Solaneae</taxon>
        <taxon>Solanum</taxon>
    </lineage>
</organism>
<accession>A0A0V0H442</accession>
<proteinExistence type="predicted"/>
<protein>
    <submittedName>
        <fullName evidence="2">Putative ovule protein</fullName>
    </submittedName>
</protein>
<dbReference type="EMBL" id="GEDG01025553">
    <property type="protein sequence ID" value="JAP15170.1"/>
    <property type="molecule type" value="Transcribed_RNA"/>
</dbReference>
<evidence type="ECO:0000259" key="1">
    <source>
        <dbReference type="Pfam" id="PF22936"/>
    </source>
</evidence>
<name>A0A0V0H442_SOLCH</name>
<evidence type="ECO:0000313" key="2">
    <source>
        <dbReference type="EMBL" id="JAP15170.1"/>
    </source>
</evidence>
<sequence length="179" mass="19792">MMRNKATVEGALQARHQFNAGGKGRKQKFKKRAMLHQQKLLQLKAIRATTTKMENIHHVNSVGRGIIHTSNVGKNLCRKCHKLGHAKIICKEKGPQQLNGAQIADEQEEDQLFVATCFASRSSSESWLIDSGGTNHMTHDEEIFRELDRSAISKVRIGNGDYLPAKGKGIIAIGSYSGT</sequence>
<dbReference type="Pfam" id="PF22936">
    <property type="entry name" value="Pol_BBD"/>
    <property type="match status" value="1"/>
</dbReference>
<dbReference type="AlphaFoldDB" id="A0A0V0H442"/>
<dbReference type="InterPro" id="IPR054722">
    <property type="entry name" value="PolX-like_BBD"/>
</dbReference>
<reference evidence="2" key="1">
    <citation type="submission" date="2015-12" db="EMBL/GenBank/DDBJ databases">
        <title>Gene expression during late stages of embryo sac development: a critical building block for successful pollen-pistil interactions.</title>
        <authorList>
            <person name="Liu Y."/>
            <person name="Joly V."/>
            <person name="Sabar M."/>
            <person name="Matton D.P."/>
        </authorList>
    </citation>
    <scope>NUCLEOTIDE SEQUENCE</scope>
</reference>
<feature type="non-terminal residue" evidence="2">
    <location>
        <position position="179"/>
    </location>
</feature>